<proteinExistence type="predicted"/>
<organism evidence="1">
    <name type="scientific">Arundo donax</name>
    <name type="common">Giant reed</name>
    <name type="synonym">Donax arundinaceus</name>
    <dbReference type="NCBI Taxonomy" id="35708"/>
    <lineage>
        <taxon>Eukaryota</taxon>
        <taxon>Viridiplantae</taxon>
        <taxon>Streptophyta</taxon>
        <taxon>Embryophyta</taxon>
        <taxon>Tracheophyta</taxon>
        <taxon>Spermatophyta</taxon>
        <taxon>Magnoliopsida</taxon>
        <taxon>Liliopsida</taxon>
        <taxon>Poales</taxon>
        <taxon>Poaceae</taxon>
        <taxon>PACMAD clade</taxon>
        <taxon>Arundinoideae</taxon>
        <taxon>Arundineae</taxon>
        <taxon>Arundo</taxon>
    </lineage>
</organism>
<accession>A0A0A9EBF0</accession>
<reference evidence="1" key="2">
    <citation type="journal article" date="2015" name="Data Brief">
        <title>Shoot transcriptome of the giant reed, Arundo donax.</title>
        <authorList>
            <person name="Barrero R.A."/>
            <person name="Guerrero F.D."/>
            <person name="Moolhuijzen P."/>
            <person name="Goolsby J.A."/>
            <person name="Tidwell J."/>
            <person name="Bellgard S.E."/>
            <person name="Bellgard M.I."/>
        </authorList>
    </citation>
    <scope>NUCLEOTIDE SEQUENCE</scope>
    <source>
        <tissue evidence="1">Shoot tissue taken approximately 20 cm above the soil surface</tissue>
    </source>
</reference>
<reference evidence="1" key="1">
    <citation type="submission" date="2014-09" db="EMBL/GenBank/DDBJ databases">
        <authorList>
            <person name="Magalhaes I.L.F."/>
            <person name="Oliveira U."/>
            <person name="Santos F.R."/>
            <person name="Vidigal T.H.D.A."/>
            <person name="Brescovit A.D."/>
            <person name="Santos A.J."/>
        </authorList>
    </citation>
    <scope>NUCLEOTIDE SEQUENCE</scope>
    <source>
        <tissue evidence="1">Shoot tissue taken approximately 20 cm above the soil surface</tissue>
    </source>
</reference>
<evidence type="ECO:0000313" key="1">
    <source>
        <dbReference type="EMBL" id="JAD93317.1"/>
    </source>
</evidence>
<sequence>MLEKTNQISNITSKLVTFILRQYLYMYKEQVPLFSFSFAMQMANNGISVTRRCLVSSLAAFHKLTPALFDDVIILSFKVALPTTCSEESGCWLFSLLLGLAQIFIVRIDSLVNSRPERGSTCTRCATRGESLGTYGIRGEG</sequence>
<dbReference type="EMBL" id="GBRH01204578">
    <property type="protein sequence ID" value="JAD93317.1"/>
    <property type="molecule type" value="Transcribed_RNA"/>
</dbReference>
<protein>
    <submittedName>
        <fullName evidence="1">Uncharacterized protein</fullName>
    </submittedName>
</protein>
<dbReference type="AlphaFoldDB" id="A0A0A9EBF0"/>
<name>A0A0A9EBF0_ARUDO</name>